<dbReference type="InterPro" id="IPR029063">
    <property type="entry name" value="SAM-dependent_MTases_sf"/>
</dbReference>
<dbReference type="AlphaFoldDB" id="A0A1W6BYW8"/>
<evidence type="ECO:0000313" key="1">
    <source>
        <dbReference type="EMBL" id="ARJ57286.1"/>
    </source>
</evidence>
<gene>
    <name evidence="1" type="ORF">CCUN_1711</name>
</gene>
<sequence>MKWFKKKSTTPPPKKLDKITNTWLENFTYDFEFLLRYEKLLNLLPTNLNKFPRVDSILDLGCGMQYLREVMKHDFRFKNVQYLGVDLYAHKNDTIICDFNQKEFPKLSKDYRCVVCAGLFEYIVDLEFLIEKICALEPCYVLCSYNFKDFNLNHNPIWVKKLHTQEELFGFFMKRSFKLLSYKSDENKEKLTTGYFLFFNQNYEKFKT</sequence>
<name>A0A1W6BYW8_9BACT</name>
<dbReference type="OrthoDB" id="9781225at2"/>
<dbReference type="Pfam" id="PF13489">
    <property type="entry name" value="Methyltransf_23"/>
    <property type="match status" value="1"/>
</dbReference>
<dbReference type="Proteomes" id="UP000192902">
    <property type="component" value="Chromosome"/>
</dbReference>
<dbReference type="KEGG" id="ccun:CCUN_1711"/>
<organism evidence="1 2">
    <name type="scientific">Campylobacter cuniculorum DSM 23162 = LMG 24588</name>
    <dbReference type="NCBI Taxonomy" id="1121267"/>
    <lineage>
        <taxon>Bacteria</taxon>
        <taxon>Pseudomonadati</taxon>
        <taxon>Campylobacterota</taxon>
        <taxon>Epsilonproteobacteria</taxon>
        <taxon>Campylobacterales</taxon>
        <taxon>Campylobacteraceae</taxon>
        <taxon>Campylobacter</taxon>
    </lineage>
</organism>
<evidence type="ECO:0000313" key="2">
    <source>
        <dbReference type="Proteomes" id="UP000192902"/>
    </source>
</evidence>
<dbReference type="eggNOG" id="ENOG5030NUJ">
    <property type="taxonomic scope" value="Bacteria"/>
</dbReference>
<dbReference type="STRING" id="1121267.CCUN_1711"/>
<accession>A0A1W6BYW8</accession>
<dbReference type="SUPFAM" id="SSF53335">
    <property type="entry name" value="S-adenosyl-L-methionine-dependent methyltransferases"/>
    <property type="match status" value="1"/>
</dbReference>
<reference evidence="1 2" key="1">
    <citation type="submission" date="2017-04" db="EMBL/GenBank/DDBJ databases">
        <title>Complete genome sequence of the Campylobacter cuniculorum type strain LMG24588.</title>
        <authorList>
            <person name="Miller W.G."/>
            <person name="Yee E."/>
            <person name="Revez J."/>
            <person name="Bono J.L."/>
            <person name="Rossi M."/>
        </authorList>
    </citation>
    <scope>NUCLEOTIDE SEQUENCE [LARGE SCALE GENOMIC DNA]</scope>
    <source>
        <strain evidence="1 2">LMG 24588</strain>
    </source>
</reference>
<dbReference type="EMBL" id="CP020867">
    <property type="protein sequence ID" value="ARJ57286.1"/>
    <property type="molecule type" value="Genomic_DNA"/>
</dbReference>
<dbReference type="Gene3D" id="3.40.50.150">
    <property type="entry name" value="Vaccinia Virus protein VP39"/>
    <property type="match status" value="1"/>
</dbReference>
<protein>
    <recommendedName>
        <fullName evidence="3">SAM-dependent methyltransferase</fullName>
    </recommendedName>
</protein>
<evidence type="ECO:0008006" key="3">
    <source>
        <dbReference type="Google" id="ProtNLM"/>
    </source>
</evidence>
<dbReference type="RefSeq" id="WP_027305551.1">
    <property type="nucleotide sequence ID" value="NZ_CP020867.1"/>
</dbReference>
<proteinExistence type="predicted"/>